<feature type="domain" description="DUF4340" evidence="1">
    <location>
        <begin position="201"/>
        <end position="318"/>
    </location>
</feature>
<protein>
    <submittedName>
        <fullName evidence="2">DUF4340 domain-containing protein</fullName>
    </submittedName>
</protein>
<sequence length="341" mass="37061">MSRKKMMPLLILTAGVLLLSILLVILTLAQSQNENQGIALFGVSTEEIDQLSYSGSNVEVTLLKGTEGNWLMESDPTLPLDQEIVASLVEKIANLTAQRQLQEEELAEIPAPSETPLMVFEITAGDVTHTLTVDQANDVADIYYAYNENGTMFTVTQSDVNGLCKEPRDLYKAQTLTDKTIDDVTAMQVGELSFTQSDGTWTLTDDPTYALDQDAVKKMANTICGAQTDWTITSPEEDSTYGLDTPDVTATLTFTDGTTLTVRFGNLTEGDESLCYLASSGAATVVYEVNADYKTAFAVTKETLHDEEATAETAEEAEDTIVAEHPVGGWNDYADAEKQAE</sequence>
<reference evidence="2" key="1">
    <citation type="journal article" date="2021" name="PeerJ">
        <title>Extensive microbial diversity within the chicken gut microbiome revealed by metagenomics and culture.</title>
        <authorList>
            <person name="Gilroy R."/>
            <person name="Ravi A."/>
            <person name="Getino M."/>
            <person name="Pursley I."/>
            <person name="Horton D.L."/>
            <person name="Alikhan N.F."/>
            <person name="Baker D."/>
            <person name="Gharbi K."/>
            <person name="Hall N."/>
            <person name="Watson M."/>
            <person name="Adriaenssens E.M."/>
            <person name="Foster-Nyarko E."/>
            <person name="Jarju S."/>
            <person name="Secka A."/>
            <person name="Antonio M."/>
            <person name="Oren A."/>
            <person name="Chaudhuri R.R."/>
            <person name="La Ragione R."/>
            <person name="Hildebrand F."/>
            <person name="Pallen M.J."/>
        </authorList>
    </citation>
    <scope>NUCLEOTIDE SEQUENCE</scope>
    <source>
        <strain evidence="2">ChiBcec21-2208</strain>
    </source>
</reference>
<organism evidence="2 3">
    <name type="scientific">Subdoligranulum variabile</name>
    <dbReference type="NCBI Taxonomy" id="214851"/>
    <lineage>
        <taxon>Bacteria</taxon>
        <taxon>Bacillati</taxon>
        <taxon>Bacillota</taxon>
        <taxon>Clostridia</taxon>
        <taxon>Eubacteriales</taxon>
        <taxon>Oscillospiraceae</taxon>
        <taxon>Subdoligranulum</taxon>
    </lineage>
</organism>
<evidence type="ECO:0000313" key="2">
    <source>
        <dbReference type="EMBL" id="HJG29077.1"/>
    </source>
</evidence>
<dbReference type="InterPro" id="IPR025641">
    <property type="entry name" value="DUF4340"/>
</dbReference>
<name>A0A921ING0_9FIRM</name>
<evidence type="ECO:0000259" key="1">
    <source>
        <dbReference type="Pfam" id="PF14238"/>
    </source>
</evidence>
<reference evidence="2" key="2">
    <citation type="submission" date="2021-09" db="EMBL/GenBank/DDBJ databases">
        <authorList>
            <person name="Gilroy R."/>
        </authorList>
    </citation>
    <scope>NUCLEOTIDE SEQUENCE</scope>
    <source>
        <strain evidence="2">ChiBcec21-2208</strain>
    </source>
</reference>
<comment type="caution">
    <text evidence="2">The sequence shown here is derived from an EMBL/GenBank/DDBJ whole genome shotgun (WGS) entry which is preliminary data.</text>
</comment>
<dbReference type="AlphaFoldDB" id="A0A921ING0"/>
<gene>
    <name evidence="2" type="ORF">K8V20_10610</name>
</gene>
<dbReference type="EMBL" id="DYVE01000274">
    <property type="protein sequence ID" value="HJG29077.1"/>
    <property type="molecule type" value="Genomic_DNA"/>
</dbReference>
<proteinExistence type="predicted"/>
<accession>A0A921ING0</accession>
<feature type="domain" description="DUF4340" evidence="1">
    <location>
        <begin position="70"/>
        <end position="199"/>
    </location>
</feature>
<dbReference type="Pfam" id="PF14238">
    <property type="entry name" value="DUF4340"/>
    <property type="match status" value="2"/>
</dbReference>
<evidence type="ECO:0000313" key="3">
    <source>
        <dbReference type="Proteomes" id="UP000782880"/>
    </source>
</evidence>
<dbReference type="Proteomes" id="UP000782880">
    <property type="component" value="Unassembled WGS sequence"/>
</dbReference>